<dbReference type="AlphaFoldDB" id="A0A366D6I1"/>
<dbReference type="STRING" id="1210090.GCA_001613185_03837"/>
<dbReference type="InterPro" id="IPR010359">
    <property type="entry name" value="IrrE_HExxH"/>
</dbReference>
<comment type="caution">
    <text evidence="2">The sequence shown here is derived from an EMBL/GenBank/DDBJ whole genome shotgun (WGS) entry which is preliminary data.</text>
</comment>
<reference evidence="2 3" key="1">
    <citation type="submission" date="2018-06" db="EMBL/GenBank/DDBJ databases">
        <title>Genomic Encyclopedia of Type Strains, Phase IV (KMG-IV): sequencing the most valuable type-strain genomes for metagenomic binning, comparative biology and taxonomic classification.</title>
        <authorList>
            <person name="Goeker M."/>
        </authorList>
    </citation>
    <scope>NUCLEOTIDE SEQUENCE [LARGE SCALE GENOMIC DNA]</scope>
    <source>
        <strain evidence="2 3">DSM 44599</strain>
    </source>
</reference>
<dbReference type="Pfam" id="PF06114">
    <property type="entry name" value="Peptidase_M78"/>
    <property type="match status" value="1"/>
</dbReference>
<sequence>MRQRSTLAHELAHVVFADWSAAPIVDSASPTEIRANVFARHLLIPPAGLADLIDGRAVDLAVLSKVVQWFQVSPKIAAIALEQSGHIDPTTKTRFMSETAPRLATRFGWSDQYQAMQRESDQRRAPQRLLARAIAGWMRNTVSIQTIATLRGLDVASVERELTAAGLTPRTLVPEWSDPDDLPDADLDLHELEDADLGDGGEV</sequence>
<dbReference type="Gene3D" id="1.10.10.2910">
    <property type="match status" value="1"/>
</dbReference>
<evidence type="ECO:0000259" key="1">
    <source>
        <dbReference type="Pfam" id="PF06114"/>
    </source>
</evidence>
<keyword evidence="3" id="KW-1185">Reference proteome</keyword>
<accession>A0A366D6I1</accession>
<feature type="domain" description="IrrE N-terminal-like" evidence="1">
    <location>
        <begin position="2"/>
        <end position="81"/>
    </location>
</feature>
<dbReference type="InterPro" id="IPR052345">
    <property type="entry name" value="Rad_response_metalloprotease"/>
</dbReference>
<dbReference type="PANTHER" id="PTHR43236:SF1">
    <property type="entry name" value="BLL7220 PROTEIN"/>
    <property type="match status" value="1"/>
</dbReference>
<gene>
    <name evidence="2" type="ORF">DFR74_114129</name>
</gene>
<evidence type="ECO:0000313" key="2">
    <source>
        <dbReference type="EMBL" id="RBO85586.1"/>
    </source>
</evidence>
<proteinExistence type="predicted"/>
<dbReference type="EMBL" id="QNRE01000014">
    <property type="protein sequence ID" value="RBO85586.1"/>
    <property type="molecule type" value="Genomic_DNA"/>
</dbReference>
<dbReference type="Proteomes" id="UP000252586">
    <property type="component" value="Unassembled WGS sequence"/>
</dbReference>
<organism evidence="2 3">
    <name type="scientific">Nocardia puris</name>
    <dbReference type="NCBI Taxonomy" id="208602"/>
    <lineage>
        <taxon>Bacteria</taxon>
        <taxon>Bacillati</taxon>
        <taxon>Actinomycetota</taxon>
        <taxon>Actinomycetes</taxon>
        <taxon>Mycobacteriales</taxon>
        <taxon>Nocardiaceae</taxon>
        <taxon>Nocardia</taxon>
    </lineage>
</organism>
<evidence type="ECO:0000313" key="3">
    <source>
        <dbReference type="Proteomes" id="UP000252586"/>
    </source>
</evidence>
<name>A0A366D6I1_9NOCA</name>
<protein>
    <submittedName>
        <fullName evidence="2">Uncharacterized protein DUF955</fullName>
    </submittedName>
</protein>
<dbReference type="PANTHER" id="PTHR43236">
    <property type="entry name" value="ANTITOXIN HIGA1"/>
    <property type="match status" value="1"/>
</dbReference>